<dbReference type="Proteomes" id="UP000005446">
    <property type="component" value="Unassembled WGS sequence"/>
</dbReference>
<dbReference type="AlphaFoldDB" id="H0EC76"/>
<organism evidence="1 2">
    <name type="scientific">Glarea lozoyensis (strain ATCC 74030 / MF5533)</name>
    <dbReference type="NCBI Taxonomy" id="1104152"/>
    <lineage>
        <taxon>Eukaryota</taxon>
        <taxon>Fungi</taxon>
        <taxon>Dikarya</taxon>
        <taxon>Ascomycota</taxon>
        <taxon>Pezizomycotina</taxon>
        <taxon>Leotiomycetes</taxon>
        <taxon>Helotiales</taxon>
        <taxon>Helotiaceae</taxon>
        <taxon>Glarea</taxon>
    </lineage>
</organism>
<comment type="caution">
    <text evidence="1">The sequence shown here is derived from an EMBL/GenBank/DDBJ whole genome shotgun (WGS) entry which is preliminary data.</text>
</comment>
<dbReference type="EMBL" id="AGUE01000001">
    <property type="protein sequence ID" value="EHL03819.1"/>
    <property type="molecule type" value="Genomic_DNA"/>
</dbReference>
<sequence>MDGLVIKKSRTTRRGELKRVYLGEDYEEIITTILPPPEPPRDIKAYTSERVKTSLRYADATLRNMKRKISPAGETALKLYESTCIELLELLDDEEGMLCEDIQGKAACQLEYQTLLSEMENSFQYNLCMRLTHSESAAELQQEILNLQRNSFYARYGDYFAELCSALKVTAERSKLPGWQKLSKTYWTEICERVKKETEIYERFQKGEEGLHDSGRRVLEKLLDSIIDLWFTKDEIDPTNPEGWNATPELRAKCQALRAGSTTESEAQINKEISKEISKNYKSNLRASTKEHEASRVLKDITGEGRPPGRVASKDYKQEQVLLQSSKLLLSIKSV</sequence>
<dbReference type="HOGENOM" id="CLU_045163_0_0_1"/>
<dbReference type="OrthoDB" id="3438963at2759"/>
<accession>H0EC76</accession>
<proteinExistence type="predicted"/>
<evidence type="ECO:0000313" key="1">
    <source>
        <dbReference type="EMBL" id="EHL03819.1"/>
    </source>
</evidence>
<keyword evidence="2" id="KW-1185">Reference proteome</keyword>
<gene>
    <name evidence="1" type="ORF">M7I_0009</name>
</gene>
<evidence type="ECO:0000313" key="2">
    <source>
        <dbReference type="Proteomes" id="UP000005446"/>
    </source>
</evidence>
<dbReference type="InParanoid" id="H0EC76"/>
<protein>
    <submittedName>
        <fullName evidence="1">Uncharacterized protein</fullName>
    </submittedName>
</protein>
<name>H0EC76_GLAL7</name>
<reference evidence="1 2" key="1">
    <citation type="journal article" date="2012" name="Eukaryot. Cell">
        <title>Genome sequence of the fungus Glarea lozoyensis: the first genome sequence of a species from the Helotiaceae family.</title>
        <authorList>
            <person name="Youssar L."/>
            <person name="Gruening B.A."/>
            <person name="Erxleben A."/>
            <person name="Guenther S."/>
            <person name="Huettel W."/>
        </authorList>
    </citation>
    <scope>NUCLEOTIDE SEQUENCE [LARGE SCALE GENOMIC DNA]</scope>
    <source>
        <strain evidence="2">ATCC 74030 / MF5533</strain>
    </source>
</reference>